<dbReference type="SUPFAM" id="SSF50939">
    <property type="entry name" value="Sialidases"/>
    <property type="match status" value="1"/>
</dbReference>
<dbReference type="Gene3D" id="2.60.40.10">
    <property type="entry name" value="Immunoglobulins"/>
    <property type="match status" value="1"/>
</dbReference>
<feature type="domain" description="SLH" evidence="3">
    <location>
        <begin position="1383"/>
        <end position="1443"/>
    </location>
</feature>
<feature type="domain" description="SLH" evidence="3">
    <location>
        <begin position="1318"/>
        <end position="1381"/>
    </location>
</feature>
<feature type="compositionally biased region" description="Polar residues" evidence="1">
    <location>
        <begin position="630"/>
        <end position="640"/>
    </location>
</feature>
<keyword evidence="2" id="KW-0732">Signal</keyword>
<dbReference type="InterPro" id="IPR036278">
    <property type="entry name" value="Sialidase_sf"/>
</dbReference>
<dbReference type="InterPro" id="IPR013783">
    <property type="entry name" value="Ig-like_fold"/>
</dbReference>
<feature type="signal peptide" evidence="2">
    <location>
        <begin position="1"/>
        <end position="27"/>
    </location>
</feature>
<evidence type="ECO:0000313" key="4">
    <source>
        <dbReference type="EMBL" id="QSF46363.1"/>
    </source>
</evidence>
<gene>
    <name evidence="4" type="ORF">JRJ22_07180</name>
</gene>
<dbReference type="RefSeq" id="WP_206103847.1">
    <property type="nucleotide sequence ID" value="NZ_CP070969.1"/>
</dbReference>
<dbReference type="PROSITE" id="PS51272">
    <property type="entry name" value="SLH"/>
    <property type="match status" value="3"/>
</dbReference>
<name>A0ABX7LHL4_9BACL</name>
<organism evidence="4 5">
    <name type="scientific">Paenibacillus tianjinensis</name>
    <dbReference type="NCBI Taxonomy" id="2810347"/>
    <lineage>
        <taxon>Bacteria</taxon>
        <taxon>Bacillati</taxon>
        <taxon>Bacillota</taxon>
        <taxon>Bacilli</taxon>
        <taxon>Bacillales</taxon>
        <taxon>Paenibacillaceae</taxon>
        <taxon>Paenibacillus</taxon>
    </lineage>
</organism>
<accession>A0ABX7LHL4</accession>
<dbReference type="Proteomes" id="UP000663452">
    <property type="component" value="Chromosome"/>
</dbReference>
<reference evidence="4 5" key="1">
    <citation type="submission" date="2021-02" db="EMBL/GenBank/DDBJ databases">
        <title>Paenibacillus tianjinensis sp. nov.</title>
        <authorList>
            <person name="Liu H."/>
        </authorList>
    </citation>
    <scope>NUCLEOTIDE SEQUENCE [LARGE SCALE GENOMIC DNA]</scope>
    <source>
        <strain evidence="4 5">TB2019</strain>
    </source>
</reference>
<dbReference type="CDD" id="cd15482">
    <property type="entry name" value="Sialidase_non-viral"/>
    <property type="match status" value="1"/>
</dbReference>
<proteinExistence type="predicted"/>
<keyword evidence="5" id="KW-1185">Reference proteome</keyword>
<evidence type="ECO:0000256" key="1">
    <source>
        <dbReference type="SAM" id="MobiDB-lite"/>
    </source>
</evidence>
<dbReference type="Gene3D" id="2.120.10.10">
    <property type="match status" value="1"/>
</dbReference>
<dbReference type="PANTHER" id="PTHR43308">
    <property type="entry name" value="OUTER MEMBRANE PROTEIN ALPHA-RELATED"/>
    <property type="match status" value="1"/>
</dbReference>
<dbReference type="InterPro" id="IPR001119">
    <property type="entry name" value="SLH_dom"/>
</dbReference>
<feature type="region of interest" description="Disordered" evidence="1">
    <location>
        <begin position="623"/>
        <end position="650"/>
    </location>
</feature>
<dbReference type="PANTHER" id="PTHR43308:SF1">
    <property type="entry name" value="OUTER MEMBRANE PROTEIN ALPHA"/>
    <property type="match status" value="1"/>
</dbReference>
<evidence type="ECO:0000256" key="2">
    <source>
        <dbReference type="SAM" id="SignalP"/>
    </source>
</evidence>
<protein>
    <submittedName>
        <fullName evidence="4">S-layer homology domain-containing protein</fullName>
    </submittedName>
</protein>
<dbReference type="Pfam" id="PF00395">
    <property type="entry name" value="SLH"/>
    <property type="match status" value="3"/>
</dbReference>
<dbReference type="Pfam" id="PF20578">
    <property type="entry name" value="aBig_2"/>
    <property type="match status" value="1"/>
</dbReference>
<sequence>MRKKRFLSAVLSIVTTVSLSLGSFAGAGVVSAQSDSSAYGEVLVSDTSNSSWTIAPGNTSRNLAVSPDGSIYAVYNGDGEIRVAKSSDNGKTFQPSVLAAAGSYEPEIAVSSSGTVYVVGVNAGSGVLVKSTDGGKTFSAPITVGALFGGSAHMAVDGSYIYVTDPSGSILYYSSNEGTTFNNYDFSESYVFTDLHVDPQTGNLIVQKDNPSLKYYVSKNHGQTMETPVIPGKSVFYSVGALSAGSQGQYLFVAGSGSNMVRMNIGDGTATDLMGGDNMSSQGRSLSADSYGNVVTGFSDGSSVFFSVSQDLGATLSSPVEVATTSIANAAINTTNGDILYLYEKSGQIYLKVYQGLLSGYKLYLSNTNLYFNYPTQKKVSVTVTNTSDTPLKINDVLINGDFKITDNTLPPELAPGTSGIIEVQYLPQAGGTSNGALTLKVDGEPDRVVLLSGISEEAAGSSAPQAEDVTANATTDTVTVKKVPAGAEVTVYAADGVTVLGTAKNEAETSGEVTVAIPAGLKSGDVIKVSLTEPDMSESPLTDITAHNEATSAPAAADVTANATTDTVTVKKVPAGAEVTVYAADGVTVQGTAKNEAETTGEVTVPVPAGLKSGDVIKVSLTEPEKSESSLTDTTAHNEATSAPAAADMTASATSSTVTVKNVPAGGTVTVYAKDGVTELATAVNESGSPAELTIVVASGLADGQILKVGTRELGKDQSPLTEIPVAYEPTQAPAAGNLAANATTGVVTVSNVPASVTVSVYAEDGTTLLGTSFNDTGAPAEFHFDVNGLEPGQVVKISFTETNKAQSAKVEVAAVYEQSAQPQAGNVVISAIDGTLTVNQVPAGAVVSIYSKEGKLLASVTNTGEAAGPLTFTGLALTEGDTLTVTLTEKLKTESAPLSVTVAIKSADVVNEASKALQIGYAAGETWENVLTSLSLPTTGGFGTQVSWTSSKPQVVEIPAATDGSINAIVHRGAEDEAVVLSATVSRDGEAKTRTFLVVVTASGAIKVEDTSNIRNVKVKDQSDNTALVPVKRINVTSADGTSSKIDKVVFDSAKAQEIVTASESGHNNSSTIYIDELPGDAADEIAVEIPATTLALLGVNSFNLNIQSDYSTISLDAATLQSMMADNLDLYFRIVPARNAEESKNQVPSSYNNQNLKALSPPLDIETNYTGYNTQLMLPFAKNGVNVSTMNASRLAVYIVHSDGTIELSKGTVVNNDKNEPYGISFDISKFSSFSIVETIAYVPGSIVTGPSTPTIPASPVVVPNDTTTATDTVYSHAAYIKGYEDGTFKPDRALTRAELAALLARNLGTEAVASGVVFTDVSSKHWAAADIAKVSAAALMKGDPDGSFNPERAVTRAEMAVLSARLKQLSFDESSAAVSAIADVNKHWAAGAIDAVKAAGLMTGFADGSFAPAKSLTRAEAVTVINRLFGRGPLSGVTRSSFSDVPVTHWAFADIEEASLNHKYTVQSGKEVIAD</sequence>
<evidence type="ECO:0000313" key="5">
    <source>
        <dbReference type="Proteomes" id="UP000663452"/>
    </source>
</evidence>
<evidence type="ECO:0000259" key="3">
    <source>
        <dbReference type="PROSITE" id="PS51272"/>
    </source>
</evidence>
<feature type="compositionally biased region" description="Low complexity" evidence="1">
    <location>
        <begin position="641"/>
        <end position="650"/>
    </location>
</feature>
<dbReference type="InterPro" id="IPR051465">
    <property type="entry name" value="Cell_Envelope_Struct_Comp"/>
</dbReference>
<feature type="domain" description="SLH" evidence="3">
    <location>
        <begin position="1257"/>
        <end position="1317"/>
    </location>
</feature>
<feature type="chain" id="PRO_5045815994" evidence="2">
    <location>
        <begin position="28"/>
        <end position="1479"/>
    </location>
</feature>
<dbReference type="EMBL" id="CP070969">
    <property type="protein sequence ID" value="QSF46363.1"/>
    <property type="molecule type" value="Genomic_DNA"/>
</dbReference>
<dbReference type="InterPro" id="IPR046780">
    <property type="entry name" value="aBig_2"/>
</dbReference>